<protein>
    <submittedName>
        <fullName evidence="2">Uncharacterized protein</fullName>
    </submittedName>
</protein>
<proteinExistence type="predicted"/>
<evidence type="ECO:0000256" key="1">
    <source>
        <dbReference type="SAM" id="SignalP"/>
    </source>
</evidence>
<accession>A0ABN9U0A8</accession>
<name>A0ABN9U0A8_9DINO</name>
<feature type="signal peptide" evidence="1">
    <location>
        <begin position="1"/>
        <end position="18"/>
    </location>
</feature>
<gene>
    <name evidence="2" type="ORF">PCOR1329_LOCUS44048</name>
</gene>
<evidence type="ECO:0000313" key="3">
    <source>
        <dbReference type="Proteomes" id="UP001189429"/>
    </source>
</evidence>
<keyword evidence="1" id="KW-0732">Signal</keyword>
<sequence length="239" mass="26532">MHGHLLALMRLIVHHGHAEGAAAANYLSRVAEAFMDCQAVQARVIEQVGLEIRGVVLDFRGLVTKLVGDYKVVAIKMLAHDRIQRGLASDDGNPTHYENRLTADLGDTLGLNKDDIRRAALDEHAASRFPRITRSAREQAAAQARDLFDLDALLKVLMAETNSFSEASPANSLPRVFLDWAASRLTEKHIVFDEETCSRVEVGESLALAILEDLFSELPPASADEMYRDRRLCELFRPS</sequence>
<keyword evidence="3" id="KW-1185">Reference proteome</keyword>
<reference evidence="2" key="1">
    <citation type="submission" date="2023-10" db="EMBL/GenBank/DDBJ databases">
        <authorList>
            <person name="Chen Y."/>
            <person name="Shah S."/>
            <person name="Dougan E. K."/>
            <person name="Thang M."/>
            <person name="Chan C."/>
        </authorList>
    </citation>
    <scope>NUCLEOTIDE SEQUENCE [LARGE SCALE GENOMIC DNA]</scope>
</reference>
<feature type="chain" id="PRO_5047164639" evidence="1">
    <location>
        <begin position="19"/>
        <end position="239"/>
    </location>
</feature>
<comment type="caution">
    <text evidence="2">The sequence shown here is derived from an EMBL/GenBank/DDBJ whole genome shotgun (WGS) entry which is preliminary data.</text>
</comment>
<evidence type="ECO:0000313" key="2">
    <source>
        <dbReference type="EMBL" id="CAK0852083.1"/>
    </source>
</evidence>
<organism evidence="2 3">
    <name type="scientific">Prorocentrum cordatum</name>
    <dbReference type="NCBI Taxonomy" id="2364126"/>
    <lineage>
        <taxon>Eukaryota</taxon>
        <taxon>Sar</taxon>
        <taxon>Alveolata</taxon>
        <taxon>Dinophyceae</taxon>
        <taxon>Prorocentrales</taxon>
        <taxon>Prorocentraceae</taxon>
        <taxon>Prorocentrum</taxon>
    </lineage>
</organism>
<dbReference type="EMBL" id="CAUYUJ010015292">
    <property type="protein sequence ID" value="CAK0852083.1"/>
    <property type="molecule type" value="Genomic_DNA"/>
</dbReference>
<dbReference type="Proteomes" id="UP001189429">
    <property type="component" value="Unassembled WGS sequence"/>
</dbReference>